<dbReference type="InterPro" id="IPR007060">
    <property type="entry name" value="FtsL/DivIC"/>
</dbReference>
<keyword evidence="2" id="KW-1133">Transmembrane helix</keyword>
<organism evidence="3 4">
    <name type="scientific">Candidatus Nomurabacteria bacterium RIFCSPLOWO2_01_FULL_36_16</name>
    <dbReference type="NCBI Taxonomy" id="1801767"/>
    <lineage>
        <taxon>Bacteria</taxon>
        <taxon>Candidatus Nomuraibacteriota</taxon>
    </lineage>
</organism>
<evidence type="ECO:0000256" key="1">
    <source>
        <dbReference type="SAM" id="Coils"/>
    </source>
</evidence>
<dbReference type="AlphaFoldDB" id="A0A1F6X069"/>
<comment type="caution">
    <text evidence="3">The sequence shown here is derived from an EMBL/GenBank/DDBJ whole genome shotgun (WGS) entry which is preliminary data.</text>
</comment>
<dbReference type="EMBL" id="MFUR01000001">
    <property type="protein sequence ID" value="OGI87539.1"/>
    <property type="molecule type" value="Genomic_DNA"/>
</dbReference>
<feature type="transmembrane region" description="Helical" evidence="2">
    <location>
        <begin position="20"/>
        <end position="38"/>
    </location>
</feature>
<keyword evidence="2" id="KW-0812">Transmembrane</keyword>
<protein>
    <recommendedName>
        <fullName evidence="5">Septum formation initiator</fullName>
    </recommendedName>
</protein>
<sequence length="125" mass="14569">MRSFQKKRGFRNIIYSRPILLFLVILILFFAWNMLGFMNKMSVTRENRKIAENKVAQLEKEKEKLASDINKLKSQNGIEENIRDKFGLAKEGEGLIVILDDKNTAETSKENSGGFFSFLKNWFEN</sequence>
<dbReference type="Pfam" id="PF04977">
    <property type="entry name" value="DivIC"/>
    <property type="match status" value="1"/>
</dbReference>
<evidence type="ECO:0000256" key="2">
    <source>
        <dbReference type="SAM" id="Phobius"/>
    </source>
</evidence>
<feature type="coiled-coil region" evidence="1">
    <location>
        <begin position="41"/>
        <end position="75"/>
    </location>
</feature>
<proteinExistence type="predicted"/>
<evidence type="ECO:0000313" key="4">
    <source>
        <dbReference type="Proteomes" id="UP000177001"/>
    </source>
</evidence>
<evidence type="ECO:0008006" key="5">
    <source>
        <dbReference type="Google" id="ProtNLM"/>
    </source>
</evidence>
<evidence type="ECO:0000313" key="3">
    <source>
        <dbReference type="EMBL" id="OGI87539.1"/>
    </source>
</evidence>
<reference evidence="3 4" key="1">
    <citation type="journal article" date="2016" name="Nat. Commun.">
        <title>Thousands of microbial genomes shed light on interconnected biogeochemical processes in an aquifer system.</title>
        <authorList>
            <person name="Anantharaman K."/>
            <person name="Brown C.T."/>
            <person name="Hug L.A."/>
            <person name="Sharon I."/>
            <person name="Castelle C.J."/>
            <person name="Probst A.J."/>
            <person name="Thomas B.C."/>
            <person name="Singh A."/>
            <person name="Wilkins M.J."/>
            <person name="Karaoz U."/>
            <person name="Brodie E.L."/>
            <person name="Williams K.H."/>
            <person name="Hubbard S.S."/>
            <person name="Banfield J.F."/>
        </authorList>
    </citation>
    <scope>NUCLEOTIDE SEQUENCE [LARGE SCALE GENOMIC DNA]</scope>
</reference>
<keyword evidence="2" id="KW-0472">Membrane</keyword>
<name>A0A1F6X069_9BACT</name>
<keyword evidence="1" id="KW-0175">Coiled coil</keyword>
<gene>
    <name evidence="3" type="ORF">A3A91_01325</name>
</gene>
<accession>A0A1F6X069</accession>
<dbReference type="Proteomes" id="UP000177001">
    <property type="component" value="Unassembled WGS sequence"/>
</dbReference>